<dbReference type="AlphaFoldDB" id="A0A504YUG8"/>
<feature type="region of interest" description="Disordered" evidence="1">
    <location>
        <begin position="1"/>
        <end position="35"/>
    </location>
</feature>
<feature type="region of interest" description="Disordered" evidence="1">
    <location>
        <begin position="196"/>
        <end position="223"/>
    </location>
</feature>
<proteinExistence type="predicted"/>
<evidence type="ECO:0000313" key="3">
    <source>
        <dbReference type="Proteomes" id="UP000316759"/>
    </source>
</evidence>
<gene>
    <name evidence="2" type="ORF">FGIG_07725</name>
</gene>
<reference evidence="2 3" key="1">
    <citation type="submission" date="2019-04" db="EMBL/GenBank/DDBJ databases">
        <title>Annotation for the trematode Fasciola gigantica.</title>
        <authorList>
            <person name="Choi Y.-J."/>
        </authorList>
    </citation>
    <scope>NUCLEOTIDE SEQUENCE [LARGE SCALE GENOMIC DNA]</scope>
    <source>
        <strain evidence="2">Uganda_cow_1</strain>
    </source>
</reference>
<keyword evidence="3" id="KW-1185">Reference proteome</keyword>
<dbReference type="EMBL" id="SUNJ01005069">
    <property type="protein sequence ID" value="TPP63916.1"/>
    <property type="molecule type" value="Genomic_DNA"/>
</dbReference>
<comment type="caution">
    <text evidence="2">The sequence shown here is derived from an EMBL/GenBank/DDBJ whole genome shotgun (WGS) entry which is preliminary data.</text>
</comment>
<feature type="compositionally biased region" description="Polar residues" evidence="1">
    <location>
        <begin position="81"/>
        <end position="90"/>
    </location>
</feature>
<evidence type="ECO:0000313" key="2">
    <source>
        <dbReference type="EMBL" id="TPP63916.1"/>
    </source>
</evidence>
<name>A0A504YUG8_FASGI</name>
<evidence type="ECO:0000256" key="1">
    <source>
        <dbReference type="SAM" id="MobiDB-lite"/>
    </source>
</evidence>
<dbReference type="OrthoDB" id="6263693at2759"/>
<feature type="region of interest" description="Disordered" evidence="1">
    <location>
        <begin position="71"/>
        <end position="91"/>
    </location>
</feature>
<sequence>MKKPEDKQDKKQLAKNPVISIGPHATSPSERQSRRNVLSISLKTLVKAYEQDNTEKILGSQTADFALPLKDLTKQPDQAESKTGQATLPDTTVEAVKNGTQPIDPTMQETKHCEHVSDDFSLQSDNQTSQMSHTTKETSKVIITPTEPKFRTGPDEILSLSSMATPSSVSVDRPSILKRSSVGWNRRVSINTPQHRVSEHEVNWIEPDEESESSSSDDTSSGFDVTVRPSIVVNMNSIHGKRISISLEKLEKDMKEYLAQEDEDDELPTNN</sequence>
<protein>
    <submittedName>
        <fullName evidence="2">Uncharacterized protein</fullName>
    </submittedName>
</protein>
<feature type="compositionally biased region" description="Basic and acidic residues" evidence="1">
    <location>
        <begin position="1"/>
        <end position="12"/>
    </location>
</feature>
<feature type="compositionally biased region" description="Basic and acidic residues" evidence="1">
    <location>
        <begin position="71"/>
        <end position="80"/>
    </location>
</feature>
<organism evidence="2 3">
    <name type="scientific">Fasciola gigantica</name>
    <name type="common">Giant liver fluke</name>
    <dbReference type="NCBI Taxonomy" id="46835"/>
    <lineage>
        <taxon>Eukaryota</taxon>
        <taxon>Metazoa</taxon>
        <taxon>Spiralia</taxon>
        <taxon>Lophotrochozoa</taxon>
        <taxon>Platyhelminthes</taxon>
        <taxon>Trematoda</taxon>
        <taxon>Digenea</taxon>
        <taxon>Plagiorchiida</taxon>
        <taxon>Echinostomata</taxon>
        <taxon>Echinostomatoidea</taxon>
        <taxon>Fasciolidae</taxon>
        <taxon>Fasciola</taxon>
    </lineage>
</organism>
<dbReference type="Proteomes" id="UP000316759">
    <property type="component" value="Unassembled WGS sequence"/>
</dbReference>
<accession>A0A504YUG8</accession>
<feature type="compositionally biased region" description="Polar residues" evidence="1">
    <location>
        <begin position="26"/>
        <end position="35"/>
    </location>
</feature>